<sequence>MTSRYSVNQPQITQINTDLKNTFLALKYQSLVTQLIFTIFLYLILLNL</sequence>
<dbReference type="Proteomes" id="UP000238916">
    <property type="component" value="Unassembled WGS sequence"/>
</dbReference>
<reference evidence="3" key="1">
    <citation type="submission" date="2018-02" db="EMBL/GenBank/DDBJ databases">
        <authorList>
            <person name="Hausmann B."/>
        </authorList>
    </citation>
    <scope>NUCLEOTIDE SEQUENCE [LARGE SCALE GENOMIC DNA]</scope>
    <source>
        <strain evidence="3">Peat soil MAG SbF1</strain>
    </source>
</reference>
<name>A0A2U3K6X5_9FIRM</name>
<keyword evidence="1" id="KW-0472">Membrane</keyword>
<gene>
    <name evidence="2" type="ORF">SBF1_1490003</name>
</gene>
<feature type="transmembrane region" description="Helical" evidence="1">
    <location>
        <begin position="28"/>
        <end position="46"/>
    </location>
</feature>
<evidence type="ECO:0000313" key="3">
    <source>
        <dbReference type="Proteomes" id="UP000238916"/>
    </source>
</evidence>
<dbReference type="AlphaFoldDB" id="A0A2U3K6X5"/>
<keyword evidence="1" id="KW-1133">Transmembrane helix</keyword>
<proteinExistence type="predicted"/>
<dbReference type="EMBL" id="OMOF01000056">
    <property type="protein sequence ID" value="SPF35358.1"/>
    <property type="molecule type" value="Genomic_DNA"/>
</dbReference>
<keyword evidence="1" id="KW-0812">Transmembrane</keyword>
<accession>A0A2U3K6X5</accession>
<evidence type="ECO:0000256" key="1">
    <source>
        <dbReference type="SAM" id="Phobius"/>
    </source>
</evidence>
<organism evidence="2 3">
    <name type="scientific">Candidatus Desulfosporosinus infrequens</name>
    <dbReference type="NCBI Taxonomy" id="2043169"/>
    <lineage>
        <taxon>Bacteria</taxon>
        <taxon>Bacillati</taxon>
        <taxon>Bacillota</taxon>
        <taxon>Clostridia</taxon>
        <taxon>Eubacteriales</taxon>
        <taxon>Desulfitobacteriaceae</taxon>
        <taxon>Desulfosporosinus</taxon>
    </lineage>
</organism>
<protein>
    <submittedName>
        <fullName evidence="2">Uncharacterized protein</fullName>
    </submittedName>
</protein>
<evidence type="ECO:0000313" key="2">
    <source>
        <dbReference type="EMBL" id="SPF35358.1"/>
    </source>
</evidence>